<evidence type="ECO:0000313" key="1">
    <source>
        <dbReference type="EMBL" id="KAK3609462.1"/>
    </source>
</evidence>
<gene>
    <name evidence="1" type="ORF">CHS0354_020398</name>
</gene>
<reference evidence="1" key="1">
    <citation type="journal article" date="2021" name="Genome Biol. Evol.">
        <title>A High-Quality Reference Genome for a Parasitic Bivalve with Doubly Uniparental Inheritance (Bivalvia: Unionida).</title>
        <authorList>
            <person name="Smith C.H."/>
        </authorList>
    </citation>
    <scope>NUCLEOTIDE SEQUENCE</scope>
    <source>
        <strain evidence="1">CHS0354</strain>
    </source>
</reference>
<comment type="caution">
    <text evidence="1">The sequence shown here is derived from an EMBL/GenBank/DDBJ whole genome shotgun (WGS) entry which is preliminary data.</text>
</comment>
<feature type="non-terminal residue" evidence="1">
    <location>
        <position position="78"/>
    </location>
</feature>
<accession>A0AAE0TFL4</accession>
<evidence type="ECO:0000313" key="2">
    <source>
        <dbReference type="Proteomes" id="UP001195483"/>
    </source>
</evidence>
<protein>
    <submittedName>
        <fullName evidence="1">Uncharacterized protein</fullName>
    </submittedName>
</protein>
<sequence length="78" mass="8757">MVRSRFRIGYGREMVQYHFRIWLNGETALLPKGPFISGTAKVAKILKALSGIDGGQHLARGNAVFKWKMVIPEGCILR</sequence>
<reference evidence="1" key="2">
    <citation type="journal article" date="2021" name="Genome Biol. Evol.">
        <title>Developing a high-quality reference genome for a parasitic bivalve with doubly uniparental inheritance (Bivalvia: Unionida).</title>
        <authorList>
            <person name="Smith C.H."/>
        </authorList>
    </citation>
    <scope>NUCLEOTIDE SEQUENCE</scope>
    <source>
        <strain evidence="1">CHS0354</strain>
        <tissue evidence="1">Mantle</tissue>
    </source>
</reference>
<name>A0AAE0TFL4_9BIVA</name>
<proteinExistence type="predicted"/>
<dbReference type="AlphaFoldDB" id="A0AAE0TFL4"/>
<keyword evidence="2" id="KW-1185">Reference proteome</keyword>
<reference evidence="1" key="3">
    <citation type="submission" date="2023-05" db="EMBL/GenBank/DDBJ databases">
        <authorList>
            <person name="Smith C.H."/>
        </authorList>
    </citation>
    <scope>NUCLEOTIDE SEQUENCE</scope>
    <source>
        <strain evidence="1">CHS0354</strain>
        <tissue evidence="1">Mantle</tissue>
    </source>
</reference>
<dbReference type="EMBL" id="JAEAOA010001239">
    <property type="protein sequence ID" value="KAK3609462.1"/>
    <property type="molecule type" value="Genomic_DNA"/>
</dbReference>
<organism evidence="1 2">
    <name type="scientific">Potamilus streckersoni</name>
    <dbReference type="NCBI Taxonomy" id="2493646"/>
    <lineage>
        <taxon>Eukaryota</taxon>
        <taxon>Metazoa</taxon>
        <taxon>Spiralia</taxon>
        <taxon>Lophotrochozoa</taxon>
        <taxon>Mollusca</taxon>
        <taxon>Bivalvia</taxon>
        <taxon>Autobranchia</taxon>
        <taxon>Heteroconchia</taxon>
        <taxon>Palaeoheterodonta</taxon>
        <taxon>Unionida</taxon>
        <taxon>Unionoidea</taxon>
        <taxon>Unionidae</taxon>
        <taxon>Ambleminae</taxon>
        <taxon>Lampsilini</taxon>
        <taxon>Potamilus</taxon>
    </lineage>
</organism>
<dbReference type="Proteomes" id="UP001195483">
    <property type="component" value="Unassembled WGS sequence"/>
</dbReference>